<gene>
    <name evidence="3" type="ORF">Ptr86124_010722</name>
</gene>
<dbReference type="GO" id="GO:0005634">
    <property type="term" value="C:nucleus"/>
    <property type="evidence" value="ECO:0007669"/>
    <property type="project" value="TreeGrafter"/>
</dbReference>
<organism evidence="3 4">
    <name type="scientific">Pyrenophora tritici-repentis</name>
    <dbReference type="NCBI Taxonomy" id="45151"/>
    <lineage>
        <taxon>Eukaryota</taxon>
        <taxon>Fungi</taxon>
        <taxon>Dikarya</taxon>
        <taxon>Ascomycota</taxon>
        <taxon>Pezizomycotina</taxon>
        <taxon>Dothideomycetes</taxon>
        <taxon>Pleosporomycetidae</taxon>
        <taxon>Pleosporales</taxon>
        <taxon>Pleosporineae</taxon>
        <taxon>Pleosporaceae</taxon>
        <taxon>Pyrenophora</taxon>
    </lineage>
</organism>
<sequence length="762" mass="83895">MPGTPISQPTGSWVALTAYQPDSHRPPLSISVERHPSALRSLDFGRGSPTIQFARAAQLVSMSGYSKNHQYVYDAEATRSNQAANYPGIAQPAFASQYTDVPAGLTHEASSAEMPYIPSSTHESRGAAEHRTNRPFIDAGARHPASLTVTETEITEPITPAQGTAGSTVTLQLRTNYDLQATQRTFILMFGTKKCVAALQKVDYDAPIQNVDYDDDDQWYNYVLNVEVPPFPLTNTWDPTMMLKLQIEDKMGHLQSQTDAGKFTYTDMSPNLAYQSSPDFSRKRKYSTEFRDTQDYPDGNSAKRVQSRQFAKPRTIPGAYSAAQVSPLPSRPVLPETYRHGGGYDLSKQAEYGSQISQKGLYAVPSGIGMAHADYKLPHMSPNLHSYSSYNARNHGSRHPVSTSASILPPPPAMTAPVLVRATHLAQASSNSSSAQPFNPYSMYQSKAILKIDGDLDKMSEDWTQEEVDAKRRLVEFKRSQRGSTIMTSFAPIAPEARQHGSICVSCIWWEEKDECYITSVNVIYLLEQLVNVRFTVEEKNRIRRNLEGFRPLTIAKAKADSETFFKVIMGFPDPKPRNIEKDVKVFPWKILSHALKKIISKYKSASYSSTAGIGPLPVPSTSTYSPGGVSQATMDAHRITSPQSVPISIVSTAYTPNLTSSSLSPHLKMEGSAGHGMPIAQRTPSGQGMTQWGAPTHHMPQYPANLSHGERGSWDYGYLGTSAPTGLSHSLQMPRPNATSDLTQMAADHAYHQYAEGTTRV</sequence>
<dbReference type="InterPro" id="IPR055509">
    <property type="entry name" value="DUF7082"/>
</dbReference>
<proteinExistence type="predicted"/>
<reference evidence="4" key="1">
    <citation type="journal article" date="2022" name="Microb. Genom.">
        <title>A global pangenome for the wheat fungal pathogen Pyrenophora tritici-repentis and prediction of effector protein structural homology.</title>
        <authorList>
            <person name="Moolhuijzen P.M."/>
            <person name="See P.T."/>
            <person name="Shi G."/>
            <person name="Powell H.R."/>
            <person name="Cockram J."/>
            <person name="Jorgensen L.N."/>
            <person name="Benslimane H."/>
            <person name="Strelkov S.E."/>
            <person name="Turner J."/>
            <person name="Liu Z."/>
            <person name="Moffat C.S."/>
        </authorList>
    </citation>
    <scope>NUCLEOTIDE SEQUENCE [LARGE SCALE GENOMIC DNA]</scope>
</reference>
<evidence type="ECO:0000259" key="2">
    <source>
        <dbReference type="Pfam" id="PF23305"/>
    </source>
</evidence>
<accession>A0A922N6C4</accession>
<evidence type="ECO:0000313" key="4">
    <source>
        <dbReference type="Proteomes" id="UP000249757"/>
    </source>
</evidence>
<protein>
    <recommendedName>
        <fullName evidence="2">DUF7082 domain-containing protein</fullName>
    </recommendedName>
</protein>
<keyword evidence="4" id="KW-1185">Reference proteome</keyword>
<feature type="region of interest" description="Disordered" evidence="1">
    <location>
        <begin position="274"/>
        <end position="313"/>
    </location>
</feature>
<name>A0A922N6C4_9PLEO</name>
<evidence type="ECO:0000256" key="1">
    <source>
        <dbReference type="SAM" id="MobiDB-lite"/>
    </source>
</evidence>
<comment type="caution">
    <text evidence="3">The sequence shown here is derived from an EMBL/GenBank/DDBJ whole genome shotgun (WGS) entry which is preliminary data.</text>
</comment>
<dbReference type="PANTHER" id="PTHR39463:SF1">
    <property type="entry name" value="MEDUSA"/>
    <property type="match status" value="1"/>
</dbReference>
<evidence type="ECO:0000313" key="3">
    <source>
        <dbReference type="EMBL" id="KAI1510276.1"/>
    </source>
</evidence>
<dbReference type="AlphaFoldDB" id="A0A922N6C4"/>
<dbReference type="EMBL" id="NRDI02000017">
    <property type="protein sequence ID" value="KAI1510276.1"/>
    <property type="molecule type" value="Genomic_DNA"/>
</dbReference>
<dbReference type="Proteomes" id="UP000249757">
    <property type="component" value="Unassembled WGS sequence"/>
</dbReference>
<dbReference type="Pfam" id="PF23305">
    <property type="entry name" value="DUF7082"/>
    <property type="match status" value="1"/>
</dbReference>
<feature type="region of interest" description="Disordered" evidence="1">
    <location>
        <begin position="684"/>
        <end position="707"/>
    </location>
</feature>
<dbReference type="PANTHER" id="PTHR39463">
    <property type="entry name" value="MEDUSA"/>
    <property type="match status" value="1"/>
</dbReference>
<feature type="domain" description="DUF7082" evidence="2">
    <location>
        <begin position="447"/>
        <end position="600"/>
    </location>
</feature>